<feature type="region of interest" description="Disordered" evidence="1">
    <location>
        <begin position="369"/>
        <end position="390"/>
    </location>
</feature>
<dbReference type="RefSeq" id="XP_018268590.1">
    <property type="nucleotide sequence ID" value="XM_018417948.1"/>
</dbReference>
<feature type="compositionally biased region" description="Basic and acidic residues" evidence="1">
    <location>
        <begin position="653"/>
        <end position="672"/>
    </location>
</feature>
<evidence type="ECO:0000313" key="3">
    <source>
        <dbReference type="Proteomes" id="UP000053890"/>
    </source>
</evidence>
<feature type="region of interest" description="Disordered" evidence="1">
    <location>
        <begin position="1"/>
        <end position="46"/>
    </location>
</feature>
<dbReference type="EMBL" id="KQ474086">
    <property type="protein sequence ID" value="KPV72541.1"/>
    <property type="molecule type" value="Genomic_DNA"/>
</dbReference>
<dbReference type="Pfam" id="PF11957">
    <property type="entry name" value="efThoc1"/>
    <property type="match status" value="1"/>
</dbReference>
<feature type="compositionally biased region" description="Pro residues" evidence="1">
    <location>
        <begin position="770"/>
        <end position="796"/>
    </location>
</feature>
<feature type="compositionally biased region" description="Basic and acidic residues" evidence="1">
    <location>
        <begin position="714"/>
        <end position="723"/>
    </location>
</feature>
<reference evidence="2 3" key="1">
    <citation type="journal article" date="2015" name="Front. Microbiol.">
        <title>Genome sequence of the plant growth promoting endophytic yeast Rhodotorula graminis WP1.</title>
        <authorList>
            <person name="Firrincieli A."/>
            <person name="Otillar R."/>
            <person name="Salamov A."/>
            <person name="Schmutz J."/>
            <person name="Khan Z."/>
            <person name="Redman R.S."/>
            <person name="Fleck N.D."/>
            <person name="Lindquist E."/>
            <person name="Grigoriev I.V."/>
            <person name="Doty S.L."/>
        </authorList>
    </citation>
    <scope>NUCLEOTIDE SEQUENCE [LARGE SCALE GENOMIC DNA]</scope>
    <source>
        <strain evidence="2 3">WP1</strain>
    </source>
</reference>
<dbReference type="AlphaFoldDB" id="A0A0N8PZK0"/>
<accession>A0A0N8PZK0</accession>
<name>A0A0N8PZK0_RHOGW</name>
<feature type="compositionally biased region" description="Basic and acidic residues" evidence="1">
    <location>
        <begin position="818"/>
        <end position="843"/>
    </location>
</feature>
<dbReference type="InterPro" id="IPR021861">
    <property type="entry name" value="THO_THOC1"/>
</dbReference>
<feature type="compositionally biased region" description="Low complexity" evidence="1">
    <location>
        <begin position="797"/>
        <end position="814"/>
    </location>
</feature>
<evidence type="ECO:0008006" key="4">
    <source>
        <dbReference type="Google" id="ProtNLM"/>
    </source>
</evidence>
<dbReference type="GeneID" id="28978396"/>
<evidence type="ECO:0000256" key="1">
    <source>
        <dbReference type="SAM" id="MobiDB-lite"/>
    </source>
</evidence>
<feature type="region of interest" description="Disordered" evidence="1">
    <location>
        <begin position="653"/>
        <end position="868"/>
    </location>
</feature>
<dbReference type="GO" id="GO:0000445">
    <property type="term" value="C:THO complex part of transcription export complex"/>
    <property type="evidence" value="ECO:0007669"/>
    <property type="project" value="TreeGrafter"/>
</dbReference>
<keyword evidence="3" id="KW-1185">Reference proteome</keyword>
<sequence>MADPFATLSSPLTPLTASTSSTPASASLAAPTVAQPGPSAPSTPAVQSPYLAFRTAIRHELRDLAQSLKTRRDHDEPATAEQLQDAVHHALSHAGALKRSEMTGRPDWEVDARQATLTRAFEELVNEAATTSSDDAAFAHLQDLLDAVLCAYESEYLDEMVPLNILSALMDLRPVTACEPLLSYIETRSERLTKGMDSARGRGPILLRLLNDLLRRLPRSQSGPVILSGRILLLLSSVFPLGEKSGVNLRGGFNLGKGSVWEQEVKAKEIEGAKADAAKEEQDEAEGKGKEGEDAKMGDVEEGEEAEAGSSGTSSGFYATFWSLQRVFNNPHLLFSPAPPSSSSSPLADLQTGVRKTLAAFDAATKKEKALSGTAAKGDKAAPARGGEGAKEADEGLEEYFFPKFLTSRNLLDLELSDPSFRRQILVQLLILFQYLLSLTPSARARTAALPVTNQPALSPHVLGADDEKWVRELRSRTLDEMDDMQGGRRFRKAVMVVLTREQNWTDWKLRSCQPFTKPALATADVSATARARHKALARRPKRFPYALGNPRLDRLWRHNTTSLDGFEPSVGADDLSSLLAPTGAYSQSLAALRRLRSAGASAASPPGALASAEAAHQAAQWRAVRAAASSELRFFARIGAGDVEKLKRLMDEERREREEREGAGEGEVKGEEQEEDEKGEYDSDESVLGLRPPKVREKEAGTPEPPAAATGARDGDDAKMDVEPPAAAAAADGDDDAGTPPPPPSLAAAAAAPSSSSASSAPSTSTAPAPAPAPAPDEPGTPPPPSPQAETPPPRTGTTTGATVAEPGTPGTPKRARAPEDEGEREREGDEVRGRERGRDVEMGQGEGGPSGGGSSSKGDKKRARVE</sequence>
<feature type="compositionally biased region" description="Low complexity" evidence="1">
    <location>
        <begin position="1"/>
        <end position="32"/>
    </location>
</feature>
<dbReference type="Proteomes" id="UP000053890">
    <property type="component" value="Unassembled WGS sequence"/>
</dbReference>
<feature type="compositionally biased region" description="Low complexity" evidence="1">
    <location>
        <begin position="747"/>
        <end position="769"/>
    </location>
</feature>
<feature type="compositionally biased region" description="Gly residues" evidence="1">
    <location>
        <begin position="846"/>
        <end position="857"/>
    </location>
</feature>
<protein>
    <recommendedName>
        <fullName evidence="4">THO complex subunit 1</fullName>
    </recommendedName>
</protein>
<feature type="region of interest" description="Disordered" evidence="1">
    <location>
        <begin position="272"/>
        <end position="313"/>
    </location>
</feature>
<feature type="compositionally biased region" description="Acidic residues" evidence="1">
    <location>
        <begin position="673"/>
        <end position="686"/>
    </location>
</feature>
<feature type="compositionally biased region" description="Basic and acidic residues" evidence="1">
    <location>
        <begin position="272"/>
        <end position="299"/>
    </location>
</feature>
<dbReference type="PANTHER" id="PTHR13265">
    <property type="entry name" value="THO COMPLEX SUBUNIT 1"/>
    <property type="match status" value="1"/>
</dbReference>
<feature type="compositionally biased region" description="Basic and acidic residues" evidence="1">
    <location>
        <begin position="377"/>
        <end position="390"/>
    </location>
</feature>
<dbReference type="OrthoDB" id="9402762at2759"/>
<organism evidence="2 3">
    <name type="scientific">Rhodotorula graminis (strain WP1)</name>
    <dbReference type="NCBI Taxonomy" id="578459"/>
    <lineage>
        <taxon>Eukaryota</taxon>
        <taxon>Fungi</taxon>
        <taxon>Dikarya</taxon>
        <taxon>Basidiomycota</taxon>
        <taxon>Pucciniomycotina</taxon>
        <taxon>Microbotryomycetes</taxon>
        <taxon>Sporidiobolales</taxon>
        <taxon>Sporidiobolaceae</taxon>
        <taxon>Rhodotorula</taxon>
    </lineage>
</organism>
<dbReference type="PANTHER" id="PTHR13265:SF0">
    <property type="entry name" value="HPR1"/>
    <property type="match status" value="1"/>
</dbReference>
<proteinExistence type="predicted"/>
<dbReference type="STRING" id="578459.A0A0N8PZK0"/>
<evidence type="ECO:0000313" key="2">
    <source>
        <dbReference type="EMBL" id="KPV72541.1"/>
    </source>
</evidence>
<dbReference type="OMA" id="CAYESEY"/>
<dbReference type="GO" id="GO:0006406">
    <property type="term" value="P:mRNA export from nucleus"/>
    <property type="evidence" value="ECO:0007669"/>
    <property type="project" value="TreeGrafter"/>
</dbReference>
<gene>
    <name evidence="2" type="ORF">RHOBADRAFT_55645</name>
</gene>